<dbReference type="EMBL" id="JBHTOQ010000045">
    <property type="protein sequence ID" value="MFD1483346.1"/>
    <property type="molecule type" value="Genomic_DNA"/>
</dbReference>
<evidence type="ECO:0000256" key="3">
    <source>
        <dbReference type="ARBA" id="ARBA00022723"/>
    </source>
</evidence>
<dbReference type="PANTHER" id="PTHR11961">
    <property type="entry name" value="CYTOCHROME C"/>
    <property type="match status" value="1"/>
</dbReference>
<reference evidence="9" key="1">
    <citation type="journal article" date="2019" name="Int. J. Syst. Evol. Microbiol.">
        <title>The Global Catalogue of Microorganisms (GCM) 10K type strain sequencing project: providing services to taxonomists for standard genome sequencing and annotation.</title>
        <authorList>
            <consortium name="The Broad Institute Genomics Platform"/>
            <consortium name="The Broad Institute Genome Sequencing Center for Infectious Disease"/>
            <person name="Wu L."/>
            <person name="Ma J."/>
        </authorList>
    </citation>
    <scope>NUCLEOTIDE SEQUENCE [LARGE SCALE GENOMIC DNA]</scope>
    <source>
        <strain evidence="9">CCM 8875</strain>
    </source>
</reference>
<keyword evidence="9" id="KW-1185">Reference proteome</keyword>
<dbReference type="SUPFAM" id="SSF46626">
    <property type="entry name" value="Cytochrome c"/>
    <property type="match status" value="1"/>
</dbReference>
<dbReference type="InterPro" id="IPR036909">
    <property type="entry name" value="Cyt_c-like_dom_sf"/>
</dbReference>
<evidence type="ECO:0000256" key="5">
    <source>
        <dbReference type="ARBA" id="ARBA00023004"/>
    </source>
</evidence>
<dbReference type="Gene3D" id="1.10.760.10">
    <property type="entry name" value="Cytochrome c-like domain"/>
    <property type="match status" value="1"/>
</dbReference>
<evidence type="ECO:0000313" key="9">
    <source>
        <dbReference type="Proteomes" id="UP001597302"/>
    </source>
</evidence>
<keyword evidence="5 6" id="KW-0408">Iron</keyword>
<dbReference type="InterPro" id="IPR002327">
    <property type="entry name" value="Cyt_c_1A/1B"/>
</dbReference>
<dbReference type="PROSITE" id="PS51007">
    <property type="entry name" value="CYTC"/>
    <property type="match status" value="1"/>
</dbReference>
<keyword evidence="2 6" id="KW-0349">Heme</keyword>
<gene>
    <name evidence="8" type="ORF">ACFQ5P_18790</name>
</gene>
<dbReference type="Pfam" id="PF00034">
    <property type="entry name" value="Cytochrom_C"/>
    <property type="match status" value="1"/>
</dbReference>
<sequence length="178" mass="18740">MFNTMTLTKAAGAFIGALLFLMLANWAASGLFHVGPAGHGGDHEGEEITQAYSIPVPESAADSSGVEEEVIDFAALMASADAAAGEREWAKCRSCHQLNGSDGVGPHLNGVVGRDKASIEGFSYSSAAQDMPGEWTPENLFGFIENPRGYMPGTAMSFAGIRDPQARVDLIAYLESNP</sequence>
<keyword evidence="1" id="KW-0813">Transport</keyword>
<feature type="domain" description="Cytochrome c" evidence="7">
    <location>
        <begin position="80"/>
        <end position="178"/>
    </location>
</feature>
<dbReference type="InterPro" id="IPR009056">
    <property type="entry name" value="Cyt_c-like_dom"/>
</dbReference>
<dbReference type="Proteomes" id="UP001597302">
    <property type="component" value="Unassembled WGS sequence"/>
</dbReference>
<name>A0ABW4E2H3_9RHOB</name>
<keyword evidence="4" id="KW-0249">Electron transport</keyword>
<proteinExistence type="predicted"/>
<evidence type="ECO:0000259" key="7">
    <source>
        <dbReference type="PROSITE" id="PS51007"/>
    </source>
</evidence>
<dbReference type="RefSeq" id="WP_131575931.1">
    <property type="nucleotide sequence ID" value="NZ_CBCSAJ010000030.1"/>
</dbReference>
<evidence type="ECO:0000256" key="4">
    <source>
        <dbReference type="ARBA" id="ARBA00022982"/>
    </source>
</evidence>
<comment type="caution">
    <text evidence="8">The sequence shown here is derived from an EMBL/GenBank/DDBJ whole genome shotgun (WGS) entry which is preliminary data.</text>
</comment>
<dbReference type="PRINTS" id="PR00604">
    <property type="entry name" value="CYTCHRMECIAB"/>
</dbReference>
<accession>A0ABW4E2H3</accession>
<organism evidence="8 9">
    <name type="scientific">Paracoccus nototheniae</name>
    <dbReference type="NCBI Taxonomy" id="2489002"/>
    <lineage>
        <taxon>Bacteria</taxon>
        <taxon>Pseudomonadati</taxon>
        <taxon>Pseudomonadota</taxon>
        <taxon>Alphaproteobacteria</taxon>
        <taxon>Rhodobacterales</taxon>
        <taxon>Paracoccaceae</taxon>
        <taxon>Paracoccus</taxon>
    </lineage>
</organism>
<evidence type="ECO:0000256" key="1">
    <source>
        <dbReference type="ARBA" id="ARBA00022448"/>
    </source>
</evidence>
<evidence type="ECO:0000256" key="2">
    <source>
        <dbReference type="ARBA" id="ARBA00022617"/>
    </source>
</evidence>
<evidence type="ECO:0000313" key="8">
    <source>
        <dbReference type="EMBL" id="MFD1483346.1"/>
    </source>
</evidence>
<evidence type="ECO:0000256" key="6">
    <source>
        <dbReference type="PROSITE-ProRule" id="PRU00433"/>
    </source>
</evidence>
<protein>
    <submittedName>
        <fullName evidence="8">C-type cytochrome</fullName>
    </submittedName>
</protein>
<keyword evidence="3 6" id="KW-0479">Metal-binding</keyword>